<evidence type="ECO:0000313" key="2">
    <source>
        <dbReference type="Proteomes" id="UP000214715"/>
    </source>
</evidence>
<organism evidence="1 2">
    <name type="scientific">Bacillus phage SPG24</name>
    <dbReference type="NCBI Taxonomy" id="1497851"/>
    <lineage>
        <taxon>Viruses</taxon>
        <taxon>Duplodnaviria</taxon>
        <taxon>Heunggongvirae</taxon>
        <taxon>Uroviricota</taxon>
        <taxon>Caudoviricetes</taxon>
        <taxon>Herelleviridae</taxon>
        <taxon>Bastillevirinae</taxon>
        <taxon>Nitunavirus</taxon>
        <taxon>Nitunavirus SPG24</taxon>
    </lineage>
</organism>
<feature type="non-terminal residue" evidence="1">
    <location>
        <position position="1"/>
    </location>
</feature>
<protein>
    <submittedName>
        <fullName evidence="1">Uncharacterized protein</fullName>
    </submittedName>
</protein>
<dbReference type="Proteomes" id="UP000214715">
    <property type="component" value="Genome"/>
</dbReference>
<dbReference type="EMBL" id="AB930182">
    <property type="protein sequence ID" value="BAO79553.1"/>
    <property type="molecule type" value="Genomic_DNA"/>
</dbReference>
<name>A0A024FRI2_9CAUD</name>
<evidence type="ECO:0000313" key="1">
    <source>
        <dbReference type="EMBL" id="BAO79553.1"/>
    </source>
</evidence>
<reference evidence="1 2" key="1">
    <citation type="submission" date="2014-04" db="EMBL/GenBank/DDBJ databases">
        <title>Whole genome of SPG24 was analyzed in behalf of its correct identification and originality.</title>
        <authorList>
            <person name="Lee O.H."/>
        </authorList>
    </citation>
    <scope>NUCLEOTIDE SEQUENCE [LARGE SCALE GENOMIC DNA]</scope>
    <source>
        <strain evidence="1 2">SPG24</strain>
    </source>
</reference>
<sequence length="29" mass="3449">SLHEKIRTYLCSIHTLSIKSTGSTWMRWI</sequence>
<proteinExistence type="predicted"/>
<accession>A0A024FRI2</accession>
<keyword evidence="2" id="KW-1185">Reference proteome</keyword>